<evidence type="ECO:0000313" key="4">
    <source>
        <dbReference type="Proteomes" id="UP000192411"/>
    </source>
</evidence>
<reference evidence="3 4" key="1">
    <citation type="submission" date="2017-02" db="EMBL/GenBank/DDBJ databases">
        <title>The new phylogeny of genus Mycobacterium.</title>
        <authorList>
            <person name="Tortoli E."/>
            <person name="Trovato A."/>
            <person name="Cirillo D.M."/>
        </authorList>
    </citation>
    <scope>NUCLEOTIDE SEQUENCE [LARGE SCALE GENOMIC DNA]</scope>
    <source>
        <strain evidence="3 4">DSM 44338</strain>
    </source>
</reference>
<accession>A0A1X0K030</accession>
<dbReference type="InterPro" id="IPR050300">
    <property type="entry name" value="GDXG_lipolytic_enzyme"/>
</dbReference>
<keyword evidence="1 3" id="KW-0378">Hydrolase</keyword>
<evidence type="ECO:0000259" key="2">
    <source>
        <dbReference type="Pfam" id="PF07859"/>
    </source>
</evidence>
<dbReference type="Proteomes" id="UP000192411">
    <property type="component" value="Unassembled WGS sequence"/>
</dbReference>
<dbReference type="RefSeq" id="WP_083123324.1">
    <property type="nucleotide sequence ID" value="NZ_MVIM01000001.1"/>
</dbReference>
<sequence>MKRIAAVIGLTLVAAMVRNHLAVRDGLSRVAPDLRSPVLPYVAAPLTAKNLWTLRLIFKIRTRPGSDVTVTRRLVDESSVRTLVFMPKHRLTPSPAVLWIHGGGYVAGTPESEAAGTGRLVSDLGVVAVSPDYRLAPEHPFPAGLDDCMAALRWMLANADDLGIDPTRVAVVGASAGGGLAAAVAQRCHDEGIELRAQVLVYPMLDDRSTLRGDHRGQGRFAWTPESNAFGWTAYLGRAPRLSDAPEYAAPARRLDLVGLPPAWVGVGDLDVFHDEDVDYAARLKAAGVPTELVTVTGMYHGADGVKPNAPSMREFRASIEAHLRTHL</sequence>
<dbReference type="Pfam" id="PF07859">
    <property type="entry name" value="Abhydrolase_3"/>
    <property type="match status" value="1"/>
</dbReference>
<proteinExistence type="predicted"/>
<dbReference type="PANTHER" id="PTHR48081:SF8">
    <property type="entry name" value="ALPHA_BETA HYDROLASE FOLD-3 DOMAIN-CONTAINING PROTEIN-RELATED"/>
    <property type="match status" value="1"/>
</dbReference>
<dbReference type="PANTHER" id="PTHR48081">
    <property type="entry name" value="AB HYDROLASE SUPERFAMILY PROTEIN C4A8.06C"/>
    <property type="match status" value="1"/>
</dbReference>
<dbReference type="Gene3D" id="3.40.50.1820">
    <property type="entry name" value="alpha/beta hydrolase"/>
    <property type="match status" value="1"/>
</dbReference>
<protein>
    <submittedName>
        <fullName evidence="3">Alpha/beta hydrolase</fullName>
    </submittedName>
</protein>
<dbReference type="OrthoDB" id="3181909at2"/>
<dbReference type="EMBL" id="MVIM01000001">
    <property type="protein sequence ID" value="ORB68519.1"/>
    <property type="molecule type" value="Genomic_DNA"/>
</dbReference>
<organism evidence="3 4">
    <name type="scientific">Mycolicibacterium tusciae</name>
    <dbReference type="NCBI Taxonomy" id="75922"/>
    <lineage>
        <taxon>Bacteria</taxon>
        <taxon>Bacillati</taxon>
        <taxon>Actinomycetota</taxon>
        <taxon>Actinomycetes</taxon>
        <taxon>Mycobacteriales</taxon>
        <taxon>Mycobacteriaceae</taxon>
        <taxon>Mycolicibacterium</taxon>
    </lineage>
</organism>
<feature type="domain" description="Alpha/beta hydrolase fold-3" evidence="2">
    <location>
        <begin position="97"/>
        <end position="302"/>
    </location>
</feature>
<evidence type="ECO:0000313" key="3">
    <source>
        <dbReference type="EMBL" id="ORB68519.1"/>
    </source>
</evidence>
<dbReference type="GO" id="GO:0016787">
    <property type="term" value="F:hydrolase activity"/>
    <property type="evidence" value="ECO:0007669"/>
    <property type="project" value="UniProtKB-KW"/>
</dbReference>
<dbReference type="AlphaFoldDB" id="A0A1X0K030"/>
<dbReference type="SUPFAM" id="SSF53474">
    <property type="entry name" value="alpha/beta-Hydrolases"/>
    <property type="match status" value="1"/>
</dbReference>
<dbReference type="STRING" id="75922.BST47_00965"/>
<dbReference type="InterPro" id="IPR013094">
    <property type="entry name" value="AB_hydrolase_3"/>
</dbReference>
<name>A0A1X0K030_9MYCO</name>
<keyword evidence="4" id="KW-1185">Reference proteome</keyword>
<comment type="caution">
    <text evidence="3">The sequence shown here is derived from an EMBL/GenBank/DDBJ whole genome shotgun (WGS) entry which is preliminary data.</text>
</comment>
<dbReference type="InterPro" id="IPR029058">
    <property type="entry name" value="AB_hydrolase_fold"/>
</dbReference>
<evidence type="ECO:0000256" key="1">
    <source>
        <dbReference type="ARBA" id="ARBA00022801"/>
    </source>
</evidence>
<gene>
    <name evidence="3" type="ORF">BST47_00965</name>
</gene>